<dbReference type="GO" id="GO:0043709">
    <property type="term" value="P:cell adhesion involved in single-species biofilm formation"/>
    <property type="evidence" value="ECO:0007669"/>
    <property type="project" value="TreeGrafter"/>
</dbReference>
<dbReference type="Pfam" id="PF00990">
    <property type="entry name" value="GGDEF"/>
    <property type="match status" value="1"/>
</dbReference>
<reference evidence="4" key="2">
    <citation type="submission" date="2020-09" db="EMBL/GenBank/DDBJ databases">
        <authorList>
            <person name="Sun Q."/>
            <person name="Zhou Y."/>
        </authorList>
    </citation>
    <scope>NUCLEOTIDE SEQUENCE</scope>
    <source>
        <strain evidence="4">CGMCC 1.7086</strain>
    </source>
</reference>
<dbReference type="SMART" id="SM00267">
    <property type="entry name" value="GGDEF"/>
    <property type="match status" value="1"/>
</dbReference>
<dbReference type="AlphaFoldDB" id="A0A918DIS4"/>
<sequence>MADELEQSFQILKQTIPLLIKHQISAIPTNYALWYTYASNQSAPLNAELDRLTLNDHPLSSAKIQELYRQHIADSQEVGAWQLRQSLEAMLTELSQSLLDTRSDTQNFKQSIDNRLSDLDKVEKEGWSVEEVMQLVRSLVKETQHIKRSTLDFAAALATAEKEIADLREQLKDSQQHALYDALTGLHNRRYLDEELRVMKPDKGTCLIMVDIDHFKSINDQFGHQMGDRVLKAVGKKLKDCCRDNAMAFRFGGEEFAILLQTSKLNQAIHQADVMRRAIEKVSVIDRRTGKTLDGISASFGVAEFSGSMRNSDLLEQADKQLYQAKTLGRNRVMPLSK</sequence>
<evidence type="ECO:0000313" key="5">
    <source>
        <dbReference type="Proteomes" id="UP000606935"/>
    </source>
</evidence>
<comment type="caution">
    <text evidence="4">The sequence shown here is derived from an EMBL/GenBank/DDBJ whole genome shotgun (WGS) entry which is preliminary data.</text>
</comment>
<dbReference type="SUPFAM" id="SSF55073">
    <property type="entry name" value="Nucleotide cyclase"/>
    <property type="match status" value="1"/>
</dbReference>
<accession>A0A918DIS4</accession>
<organism evidence="4 5">
    <name type="scientific">Bowmanella pacifica</name>
    <dbReference type="NCBI Taxonomy" id="502051"/>
    <lineage>
        <taxon>Bacteria</taxon>
        <taxon>Pseudomonadati</taxon>
        <taxon>Pseudomonadota</taxon>
        <taxon>Gammaproteobacteria</taxon>
        <taxon>Alteromonadales</taxon>
        <taxon>Alteromonadaceae</taxon>
        <taxon>Bowmanella</taxon>
    </lineage>
</organism>
<evidence type="ECO:0000313" key="4">
    <source>
        <dbReference type="EMBL" id="GGO69207.1"/>
    </source>
</evidence>
<gene>
    <name evidence="4" type="ORF">GCM10010982_19940</name>
</gene>
<dbReference type="PANTHER" id="PTHR45138:SF2">
    <property type="entry name" value="DIGUANYLATE CYCLASE VDCA"/>
    <property type="match status" value="1"/>
</dbReference>
<dbReference type="GO" id="GO:1902201">
    <property type="term" value="P:negative regulation of bacterial-type flagellum-dependent cell motility"/>
    <property type="evidence" value="ECO:0007669"/>
    <property type="project" value="TreeGrafter"/>
</dbReference>
<dbReference type="InterPro" id="IPR029787">
    <property type="entry name" value="Nucleotide_cyclase"/>
</dbReference>
<dbReference type="EMBL" id="BMLS01000002">
    <property type="protein sequence ID" value="GGO69207.1"/>
    <property type="molecule type" value="Genomic_DNA"/>
</dbReference>
<dbReference type="RefSeq" id="WP_188693977.1">
    <property type="nucleotide sequence ID" value="NZ_BMLS01000002.1"/>
</dbReference>
<evidence type="ECO:0000256" key="2">
    <source>
        <dbReference type="ARBA" id="ARBA00012528"/>
    </source>
</evidence>
<dbReference type="InterPro" id="IPR043128">
    <property type="entry name" value="Rev_trsase/Diguanyl_cyclase"/>
</dbReference>
<dbReference type="GO" id="GO:0005886">
    <property type="term" value="C:plasma membrane"/>
    <property type="evidence" value="ECO:0007669"/>
    <property type="project" value="TreeGrafter"/>
</dbReference>
<dbReference type="PROSITE" id="PS50887">
    <property type="entry name" value="GGDEF"/>
    <property type="match status" value="1"/>
</dbReference>
<proteinExistence type="predicted"/>
<comment type="cofactor">
    <cofactor evidence="1">
        <name>Mg(2+)</name>
        <dbReference type="ChEBI" id="CHEBI:18420"/>
    </cofactor>
</comment>
<dbReference type="GO" id="GO:0052621">
    <property type="term" value="F:diguanylate cyclase activity"/>
    <property type="evidence" value="ECO:0007669"/>
    <property type="project" value="UniProtKB-EC"/>
</dbReference>
<dbReference type="CDD" id="cd01949">
    <property type="entry name" value="GGDEF"/>
    <property type="match status" value="1"/>
</dbReference>
<protein>
    <recommendedName>
        <fullName evidence="2">diguanylate cyclase</fullName>
        <ecNumber evidence="2">2.7.7.65</ecNumber>
    </recommendedName>
</protein>
<evidence type="ECO:0000256" key="1">
    <source>
        <dbReference type="ARBA" id="ARBA00001946"/>
    </source>
</evidence>
<dbReference type="NCBIfam" id="TIGR00254">
    <property type="entry name" value="GGDEF"/>
    <property type="match status" value="1"/>
</dbReference>
<reference evidence="4" key="1">
    <citation type="journal article" date="2014" name="Int. J. Syst. Evol. Microbiol.">
        <title>Complete genome sequence of Corynebacterium casei LMG S-19264T (=DSM 44701T), isolated from a smear-ripened cheese.</title>
        <authorList>
            <consortium name="US DOE Joint Genome Institute (JGI-PGF)"/>
            <person name="Walter F."/>
            <person name="Albersmeier A."/>
            <person name="Kalinowski J."/>
            <person name="Ruckert C."/>
        </authorList>
    </citation>
    <scope>NUCLEOTIDE SEQUENCE</scope>
    <source>
        <strain evidence="4">CGMCC 1.7086</strain>
    </source>
</reference>
<name>A0A918DIS4_9ALTE</name>
<dbReference type="PANTHER" id="PTHR45138">
    <property type="entry name" value="REGULATORY COMPONENTS OF SENSORY TRANSDUCTION SYSTEM"/>
    <property type="match status" value="1"/>
</dbReference>
<dbReference type="Gene3D" id="3.30.70.270">
    <property type="match status" value="1"/>
</dbReference>
<feature type="domain" description="GGDEF" evidence="3">
    <location>
        <begin position="203"/>
        <end position="338"/>
    </location>
</feature>
<dbReference type="Proteomes" id="UP000606935">
    <property type="component" value="Unassembled WGS sequence"/>
</dbReference>
<dbReference type="FunFam" id="3.30.70.270:FF:000001">
    <property type="entry name" value="Diguanylate cyclase domain protein"/>
    <property type="match status" value="1"/>
</dbReference>
<keyword evidence="5" id="KW-1185">Reference proteome</keyword>
<evidence type="ECO:0000259" key="3">
    <source>
        <dbReference type="PROSITE" id="PS50887"/>
    </source>
</evidence>
<dbReference type="InterPro" id="IPR050469">
    <property type="entry name" value="Diguanylate_Cyclase"/>
</dbReference>
<dbReference type="InterPro" id="IPR000160">
    <property type="entry name" value="GGDEF_dom"/>
</dbReference>
<dbReference type="EC" id="2.7.7.65" evidence="2"/>